<protein>
    <submittedName>
        <fullName evidence="2">Uncharacterized protein</fullName>
    </submittedName>
</protein>
<reference evidence="2" key="1">
    <citation type="journal article" date="2015" name="Nature">
        <title>Complex archaea that bridge the gap between prokaryotes and eukaryotes.</title>
        <authorList>
            <person name="Spang A."/>
            <person name="Saw J.H."/>
            <person name="Jorgensen S.L."/>
            <person name="Zaremba-Niedzwiedzka K."/>
            <person name="Martijn J."/>
            <person name="Lind A.E."/>
            <person name="van Eijk R."/>
            <person name="Schleper C."/>
            <person name="Guy L."/>
            <person name="Ettema T.J."/>
        </authorList>
    </citation>
    <scope>NUCLEOTIDE SEQUENCE</scope>
</reference>
<dbReference type="AlphaFoldDB" id="A0A0F9QDB1"/>
<dbReference type="EMBL" id="LAZR01005055">
    <property type="protein sequence ID" value="KKN03248.1"/>
    <property type="molecule type" value="Genomic_DNA"/>
</dbReference>
<sequence length="246" mass="30016">MAMTKEERKIYQKEYYRANREELNARMKEWRQNNRDKILAYQKEYRKNHPEKISAGKKEWRQNHPEEVSAYGKEWYQSHKEERSAYHKEWRQTHREEKNAYKKEYYQSHKEEENAYHKEYQRNKMATDPKYRLNNRISSLIRKSLKGSKAGRHWETLVGYTYTQFKKQFEKQFQLGMNLKNHGRGPGKWHIDHIIPIDAFNFTKPEDADFKRCWALSNLQPMWGSKNMSKGAKLEKPFQPSLIFEE</sequence>
<feature type="coiled-coil region" evidence="1">
    <location>
        <begin position="13"/>
        <end position="40"/>
    </location>
</feature>
<proteinExistence type="predicted"/>
<evidence type="ECO:0000256" key="1">
    <source>
        <dbReference type="SAM" id="Coils"/>
    </source>
</evidence>
<comment type="caution">
    <text evidence="2">The sequence shown here is derived from an EMBL/GenBank/DDBJ whole genome shotgun (WGS) entry which is preliminary data.</text>
</comment>
<name>A0A0F9QDB1_9ZZZZ</name>
<accession>A0A0F9QDB1</accession>
<keyword evidence="1" id="KW-0175">Coiled coil</keyword>
<evidence type="ECO:0000313" key="2">
    <source>
        <dbReference type="EMBL" id="KKN03248.1"/>
    </source>
</evidence>
<organism evidence="2">
    <name type="scientific">marine sediment metagenome</name>
    <dbReference type="NCBI Taxonomy" id="412755"/>
    <lineage>
        <taxon>unclassified sequences</taxon>
        <taxon>metagenomes</taxon>
        <taxon>ecological metagenomes</taxon>
    </lineage>
</organism>
<gene>
    <name evidence="2" type="ORF">LCGC14_1109600</name>
</gene>